<feature type="compositionally biased region" description="Low complexity" evidence="1">
    <location>
        <begin position="47"/>
        <end position="71"/>
    </location>
</feature>
<accession>A0A9W6G497</accession>
<dbReference type="EMBL" id="BSDT01000001">
    <property type="protein sequence ID" value="GLI40744.1"/>
    <property type="molecule type" value="Genomic_DNA"/>
</dbReference>
<keyword evidence="3" id="KW-1185">Reference proteome</keyword>
<evidence type="ECO:0000313" key="2">
    <source>
        <dbReference type="EMBL" id="GLI40744.1"/>
    </source>
</evidence>
<evidence type="ECO:0000313" key="3">
    <source>
        <dbReference type="Proteomes" id="UP001144313"/>
    </source>
</evidence>
<comment type="caution">
    <text evidence="2">The sequence shown here is derived from an EMBL/GenBank/DDBJ whole genome shotgun (WGS) entry which is preliminary data.</text>
</comment>
<organism evidence="2 3">
    <name type="scientific">Glycomyces algeriensis</name>
    <dbReference type="NCBI Taxonomy" id="256037"/>
    <lineage>
        <taxon>Bacteria</taxon>
        <taxon>Bacillati</taxon>
        <taxon>Actinomycetota</taxon>
        <taxon>Actinomycetes</taxon>
        <taxon>Glycomycetales</taxon>
        <taxon>Glycomycetaceae</taxon>
        <taxon>Glycomyces</taxon>
    </lineage>
</organism>
<feature type="region of interest" description="Disordered" evidence="1">
    <location>
        <begin position="1"/>
        <end position="96"/>
    </location>
</feature>
<gene>
    <name evidence="2" type="ORF">GALLR39Z86_05940</name>
</gene>
<dbReference type="AlphaFoldDB" id="A0A9W6G497"/>
<evidence type="ECO:0000256" key="1">
    <source>
        <dbReference type="SAM" id="MobiDB-lite"/>
    </source>
</evidence>
<name>A0A9W6G497_9ACTN</name>
<reference evidence="2" key="1">
    <citation type="submission" date="2022-12" db="EMBL/GenBank/DDBJ databases">
        <title>Reference genome sequencing for broad-spectrum identification of bacterial and archaeal isolates by mass spectrometry.</title>
        <authorList>
            <person name="Sekiguchi Y."/>
            <person name="Tourlousse D.M."/>
        </authorList>
    </citation>
    <scope>NUCLEOTIDE SEQUENCE</scope>
    <source>
        <strain evidence="2">LLR39Z86</strain>
    </source>
</reference>
<proteinExistence type="predicted"/>
<protein>
    <submittedName>
        <fullName evidence="2">Uncharacterized protein</fullName>
    </submittedName>
</protein>
<sequence>MYRSQRASLPAAAAGREMRAGSLTPAREVAGREAAVLPATGTRGHLPAQDPAAASTPAPAAPPGTTNTQGPLQVRHAEAAHPCSPGRELSAAPPGT</sequence>
<dbReference type="Proteomes" id="UP001144313">
    <property type="component" value="Unassembled WGS sequence"/>
</dbReference>